<protein>
    <submittedName>
        <fullName evidence="1">Uncharacterized protein</fullName>
    </submittedName>
</protein>
<accession>A0ABV0IV12</accession>
<dbReference type="RefSeq" id="WP_347949907.1">
    <property type="nucleotide sequence ID" value="NZ_JBDXMI010000001.1"/>
</dbReference>
<name>A0ABV0IV12_9NEIS</name>
<organism evidence="1 2">
    <name type="scientific">Chromobacterium phragmitis</name>
    <dbReference type="NCBI Taxonomy" id="2202141"/>
    <lineage>
        <taxon>Bacteria</taxon>
        <taxon>Pseudomonadati</taxon>
        <taxon>Pseudomonadota</taxon>
        <taxon>Betaproteobacteria</taxon>
        <taxon>Neisseriales</taxon>
        <taxon>Chromobacteriaceae</taxon>
        <taxon>Chromobacterium</taxon>
    </lineage>
</organism>
<reference evidence="1 2" key="1">
    <citation type="submission" date="2024-05" db="EMBL/GenBank/DDBJ databases">
        <authorList>
            <person name="De Oliveira J.P."/>
            <person name="Noriler S.A."/>
            <person name="De Oliveira A.G."/>
            <person name="Sipoli D.S."/>
        </authorList>
    </citation>
    <scope>NUCLEOTIDE SEQUENCE [LARGE SCALE GENOMIC DNA]</scope>
    <source>
        <strain evidence="1 2">LABIM192</strain>
    </source>
</reference>
<gene>
    <name evidence="1" type="ORF">ABI908_13635</name>
</gene>
<comment type="caution">
    <text evidence="1">The sequence shown here is derived from an EMBL/GenBank/DDBJ whole genome shotgun (WGS) entry which is preliminary data.</text>
</comment>
<keyword evidence="2" id="KW-1185">Reference proteome</keyword>
<evidence type="ECO:0000313" key="1">
    <source>
        <dbReference type="EMBL" id="MEO9385132.1"/>
    </source>
</evidence>
<dbReference type="EMBL" id="JBDXMI010000001">
    <property type="protein sequence ID" value="MEO9385132.1"/>
    <property type="molecule type" value="Genomic_DNA"/>
</dbReference>
<proteinExistence type="predicted"/>
<sequence>MATRSQQEDLSSRPAPMVGCSSGRCQWNCTLMRPWASVWTSSPAGPTTVAVCTPRLVGLADSVPA</sequence>
<dbReference type="Proteomes" id="UP001462502">
    <property type="component" value="Unassembled WGS sequence"/>
</dbReference>
<evidence type="ECO:0000313" key="2">
    <source>
        <dbReference type="Proteomes" id="UP001462502"/>
    </source>
</evidence>